<keyword evidence="3" id="KW-1185">Reference proteome</keyword>
<accession>A0A812UNP6</accession>
<feature type="non-terminal residue" evidence="2">
    <location>
        <position position="328"/>
    </location>
</feature>
<dbReference type="AlphaFoldDB" id="A0A812UNP6"/>
<evidence type="ECO:0000256" key="1">
    <source>
        <dbReference type="SAM" id="MobiDB-lite"/>
    </source>
</evidence>
<feature type="compositionally biased region" description="Basic and acidic residues" evidence="1">
    <location>
        <begin position="21"/>
        <end position="48"/>
    </location>
</feature>
<proteinExistence type="predicted"/>
<feature type="non-terminal residue" evidence="2">
    <location>
        <position position="1"/>
    </location>
</feature>
<evidence type="ECO:0000313" key="3">
    <source>
        <dbReference type="Proteomes" id="UP000649617"/>
    </source>
</evidence>
<dbReference type="Proteomes" id="UP000649617">
    <property type="component" value="Unassembled WGS sequence"/>
</dbReference>
<evidence type="ECO:0000313" key="2">
    <source>
        <dbReference type="EMBL" id="CAE7571972.1"/>
    </source>
</evidence>
<name>A0A812UNP6_SYMPI</name>
<comment type="caution">
    <text evidence="2">The sequence shown here is derived from an EMBL/GenBank/DDBJ whole genome shotgun (WGS) entry which is preliminary data.</text>
</comment>
<dbReference type="OrthoDB" id="10575704at2759"/>
<gene>
    <name evidence="2" type="ORF">SPIL2461_LOCUS15398</name>
</gene>
<organism evidence="2 3">
    <name type="scientific">Symbiodinium pilosum</name>
    <name type="common">Dinoflagellate</name>
    <dbReference type="NCBI Taxonomy" id="2952"/>
    <lineage>
        <taxon>Eukaryota</taxon>
        <taxon>Sar</taxon>
        <taxon>Alveolata</taxon>
        <taxon>Dinophyceae</taxon>
        <taxon>Suessiales</taxon>
        <taxon>Symbiodiniaceae</taxon>
        <taxon>Symbiodinium</taxon>
    </lineage>
</organism>
<protein>
    <recommendedName>
        <fullName evidence="4">Integrase catalytic domain-containing protein</fullName>
    </recommendedName>
</protein>
<reference evidence="2" key="1">
    <citation type="submission" date="2021-02" db="EMBL/GenBank/DDBJ databases">
        <authorList>
            <person name="Dougan E. K."/>
            <person name="Rhodes N."/>
            <person name="Thang M."/>
            <person name="Chan C."/>
        </authorList>
    </citation>
    <scope>NUCLEOTIDE SEQUENCE</scope>
</reference>
<feature type="region of interest" description="Disordered" evidence="1">
    <location>
        <begin position="20"/>
        <end position="54"/>
    </location>
</feature>
<evidence type="ECO:0008006" key="4">
    <source>
        <dbReference type="Google" id="ProtNLM"/>
    </source>
</evidence>
<sequence length="328" mass="37289">YQVNEAAFQTEYQHLFPSRRILGERGRDPDRDGRDGRRDGRRQVRFEDEGNADGELDEFLDALGNEEQLPDEQEDETMVGRELRDLQVRSQVPENEESDNLVEPPPELRRELYRIHRNLGHPDDQTFCRALRHAGVKLDIIKWVKKKPGTHRPAHLSRQMEFNAVVGIDLAVLGGWHKFFGPPAMVVVDQGKEFASRTFSEAIGAPLKTVINKILDERTACSPEEFSMAVDAAVWTPYALLSDDAMDHDLVNHVHSDDMRKAQAVRNKTLQAWAGTQDESAIKRAVSTRTRTTDQKELVNGDTVYVWRHTVDYVGWVGPGVVVNQTDN</sequence>
<dbReference type="EMBL" id="CAJNIZ010037565">
    <property type="protein sequence ID" value="CAE7571972.1"/>
    <property type="molecule type" value="Genomic_DNA"/>
</dbReference>